<evidence type="ECO:0000313" key="3">
    <source>
        <dbReference type="Proteomes" id="UP000006671"/>
    </source>
</evidence>
<dbReference type="Proteomes" id="UP000006671">
    <property type="component" value="Unassembled WGS sequence"/>
</dbReference>
<evidence type="ECO:0000313" key="2">
    <source>
        <dbReference type="EMBL" id="EFC37188.1"/>
    </source>
</evidence>
<accession>D2W193</accession>
<dbReference type="Gene3D" id="2.60.120.920">
    <property type="match status" value="1"/>
</dbReference>
<proteinExistence type="predicted"/>
<dbReference type="InterPro" id="IPR043136">
    <property type="entry name" value="B30.2/SPRY_sf"/>
</dbReference>
<dbReference type="RefSeq" id="XP_002669932.1">
    <property type="nucleotide sequence ID" value="XM_002669886.1"/>
</dbReference>
<feature type="domain" description="B30.2/SPRY" evidence="1">
    <location>
        <begin position="126"/>
        <end position="338"/>
    </location>
</feature>
<organism evidence="3">
    <name type="scientific">Naegleria gruberi</name>
    <name type="common">Amoeba</name>
    <dbReference type="NCBI Taxonomy" id="5762"/>
    <lineage>
        <taxon>Eukaryota</taxon>
        <taxon>Discoba</taxon>
        <taxon>Heterolobosea</taxon>
        <taxon>Tetramitia</taxon>
        <taxon>Eutetramitia</taxon>
        <taxon>Vahlkampfiidae</taxon>
        <taxon>Naegleria</taxon>
    </lineage>
</organism>
<dbReference type="InterPro" id="IPR013320">
    <property type="entry name" value="ConA-like_dom_sf"/>
</dbReference>
<dbReference type="OrthoDB" id="10255152at2759"/>
<dbReference type="VEuPathDB" id="AmoebaDB:NAEGRDRAFT_82008"/>
<dbReference type="KEGG" id="ngr:NAEGRDRAFT_82008"/>
<keyword evidence="3" id="KW-1185">Reference proteome</keyword>
<dbReference type="SUPFAM" id="SSF49899">
    <property type="entry name" value="Concanavalin A-like lectins/glucanases"/>
    <property type="match status" value="1"/>
</dbReference>
<gene>
    <name evidence="2" type="ORF">NAEGRDRAFT_82008</name>
</gene>
<reference evidence="2 3" key="1">
    <citation type="journal article" date="2010" name="Cell">
        <title>The genome of Naegleria gruberi illuminates early eukaryotic versatility.</title>
        <authorList>
            <person name="Fritz-Laylin L.K."/>
            <person name="Prochnik S.E."/>
            <person name="Ginger M.L."/>
            <person name="Dacks J.B."/>
            <person name="Carpenter M.L."/>
            <person name="Field M.C."/>
            <person name="Kuo A."/>
            <person name="Paredez A."/>
            <person name="Chapman J."/>
            <person name="Pham J."/>
            <person name="Shu S."/>
            <person name="Neupane R."/>
            <person name="Cipriano M."/>
            <person name="Mancuso J."/>
            <person name="Tu H."/>
            <person name="Salamov A."/>
            <person name="Lindquist E."/>
            <person name="Shapiro H."/>
            <person name="Lucas S."/>
            <person name="Grigoriev I.V."/>
            <person name="Cande W.Z."/>
            <person name="Fulton C."/>
            <person name="Rokhsar D.S."/>
            <person name="Dawson S.C."/>
        </authorList>
    </citation>
    <scope>NUCLEOTIDE SEQUENCE [LARGE SCALE GENOMIC DNA]</scope>
    <source>
        <strain evidence="2 3">NEG-M</strain>
    </source>
</reference>
<dbReference type="AlphaFoldDB" id="D2W193"/>
<dbReference type="GeneID" id="8856819"/>
<protein>
    <recommendedName>
        <fullName evidence="1">B30.2/SPRY domain-containing protein</fullName>
    </recommendedName>
</protein>
<evidence type="ECO:0000259" key="1">
    <source>
        <dbReference type="PROSITE" id="PS50188"/>
    </source>
</evidence>
<dbReference type="PROSITE" id="PS50188">
    <property type="entry name" value="B302_SPRY"/>
    <property type="match status" value="1"/>
</dbReference>
<dbReference type="InterPro" id="IPR001870">
    <property type="entry name" value="B30.2/SPRY"/>
</dbReference>
<dbReference type="InParanoid" id="D2W193"/>
<name>D2W193_NAEGR</name>
<dbReference type="EMBL" id="GG738921">
    <property type="protein sequence ID" value="EFC37188.1"/>
    <property type="molecule type" value="Genomic_DNA"/>
</dbReference>
<sequence>MSTTTTTLEIADGEWLYKIPFQELPLDNQVNVLWYCCENTLMNVACLNRFYYHLVLGGCLNSSNYRDDEEDDVAAYRNTIWKHRLLGMMNGFIDEVNSKIISSGLDVSLVNSMNEKELDRYLREMLFLREGNAIKYSSVLMQMKKLCFDKASDVEEQKVINRERTVGNINVTTWYAFKASKYPMIKDLSELSPQFYFGFKGYEMVIEEYFLCGNAWNVAFGIGTDYEDFNNDKSIAQFVERNSGVGYILENKSFKMFGDFIDGTVGSEFVGKISVGDRFAVIIDYDAKQVNFFKNGIHIASAITGTQDLVSQSVMYFPIISMCTRKTITLYPLLQTDYQLNPDAPIRMASPAKHQYN</sequence>
<dbReference type="OMA" id="CCENTLM"/>